<evidence type="ECO:0000313" key="4">
    <source>
        <dbReference type="Proteomes" id="UP000559404"/>
    </source>
</evidence>
<dbReference type="GO" id="GO:0016887">
    <property type="term" value="F:ATP hydrolysis activity"/>
    <property type="evidence" value="ECO:0007669"/>
    <property type="project" value="InterPro"/>
</dbReference>
<protein>
    <submittedName>
        <fullName evidence="3">AFG1 family ATPase</fullName>
    </submittedName>
</protein>
<organism evidence="3 4">
    <name type="scientific">Stappia taiwanensis</name>
    <dbReference type="NCBI Taxonomy" id="992267"/>
    <lineage>
        <taxon>Bacteria</taxon>
        <taxon>Pseudomonadati</taxon>
        <taxon>Pseudomonadota</taxon>
        <taxon>Alphaproteobacteria</taxon>
        <taxon>Hyphomicrobiales</taxon>
        <taxon>Stappiaceae</taxon>
        <taxon>Stappia</taxon>
    </lineage>
</organism>
<comment type="caution">
    <text evidence="3">The sequence shown here is derived from an EMBL/GenBank/DDBJ whole genome shotgun (WGS) entry which is preliminary data.</text>
</comment>
<dbReference type="PANTHER" id="PTHR12169">
    <property type="entry name" value="ATPASE N2B"/>
    <property type="match status" value="1"/>
</dbReference>
<dbReference type="NCBIfam" id="NF040713">
    <property type="entry name" value="ZapE"/>
    <property type="match status" value="1"/>
</dbReference>
<dbReference type="SUPFAM" id="SSF52540">
    <property type="entry name" value="P-loop containing nucleoside triphosphate hydrolases"/>
    <property type="match status" value="1"/>
</dbReference>
<accession>A0A838XRB2</accession>
<evidence type="ECO:0000256" key="1">
    <source>
        <dbReference type="ARBA" id="ARBA00022741"/>
    </source>
</evidence>
<dbReference type="InterPro" id="IPR005654">
    <property type="entry name" value="ATPase_AFG1-like"/>
</dbReference>
<dbReference type="GO" id="GO:0005737">
    <property type="term" value="C:cytoplasm"/>
    <property type="evidence" value="ECO:0007669"/>
    <property type="project" value="TreeGrafter"/>
</dbReference>
<dbReference type="RefSeq" id="WP_181761196.1">
    <property type="nucleotide sequence ID" value="NZ_BMCR01000007.1"/>
</dbReference>
<dbReference type="Gene3D" id="3.40.50.300">
    <property type="entry name" value="P-loop containing nucleotide triphosphate hydrolases"/>
    <property type="match status" value="1"/>
</dbReference>
<evidence type="ECO:0000256" key="2">
    <source>
        <dbReference type="ARBA" id="ARBA00022840"/>
    </source>
</evidence>
<dbReference type="InterPro" id="IPR027417">
    <property type="entry name" value="P-loop_NTPase"/>
</dbReference>
<reference evidence="3 4" key="1">
    <citation type="submission" date="2020-07" db="EMBL/GenBank/DDBJ databases">
        <authorList>
            <person name="Li M."/>
        </authorList>
    </citation>
    <scope>NUCLEOTIDE SEQUENCE [LARGE SCALE GENOMIC DNA]</scope>
    <source>
        <strain evidence="3 4">DSM 23284</strain>
    </source>
</reference>
<evidence type="ECO:0000313" key="3">
    <source>
        <dbReference type="EMBL" id="MBA4612995.1"/>
    </source>
</evidence>
<keyword evidence="4" id="KW-1185">Reference proteome</keyword>
<keyword evidence="2" id="KW-0067">ATP-binding</keyword>
<gene>
    <name evidence="3" type="ORF">H1W37_15135</name>
</gene>
<dbReference type="PANTHER" id="PTHR12169:SF6">
    <property type="entry name" value="AFG1-LIKE ATPASE"/>
    <property type="match status" value="1"/>
</dbReference>
<name>A0A838XRB2_9HYPH</name>
<keyword evidence="1" id="KW-0547">Nucleotide-binding</keyword>
<dbReference type="AlphaFoldDB" id="A0A838XRB2"/>
<dbReference type="Pfam" id="PF03969">
    <property type="entry name" value="AFG1_ATPase"/>
    <property type="match status" value="1"/>
</dbReference>
<sequence>MDELQRRSESQRSEAIPVAHTVAGRYGALIAAGEIEHDSAQDKVVHALDALNEVLAETGPASKKSALGWLFGRRGAAKAPVRGLYVWGKVGRGKTMLMDLFFDIAVPRKKRRVHFHEFMADVHERVHAVRAQIRDGEISGDDPIPPVAAAIAEETRLLCFDEFTVTDIADAMILGRLFTRLFELGVVMVATSNVDPDDLYRDGLNRGHFLGFVALLKTRVDVLCLDARTDYRMEKLAGAPLYLTPLGPEVEAGLEELWRKLTHGLPAHSEELEAKGRRIPVTRTAAGVARFTFAELCEQPLGAADFQRIALSYHTIVLEGVPVMDLPQRNAAKRFINLIDTLYNNRNKLVLSAATEPDGLYIARTGTECFEFERTVSRLIEMRSREWLQDPAG</sequence>
<dbReference type="Proteomes" id="UP000559404">
    <property type="component" value="Unassembled WGS sequence"/>
</dbReference>
<dbReference type="GO" id="GO:0005524">
    <property type="term" value="F:ATP binding"/>
    <property type="evidence" value="ECO:0007669"/>
    <property type="project" value="UniProtKB-KW"/>
</dbReference>
<dbReference type="EMBL" id="JACEON010000015">
    <property type="protein sequence ID" value="MBA4612995.1"/>
    <property type="molecule type" value="Genomic_DNA"/>
</dbReference>
<proteinExistence type="predicted"/>
<reference evidence="3 4" key="2">
    <citation type="submission" date="2020-08" db="EMBL/GenBank/DDBJ databases">
        <title>Stappia taiwanensis sp. nov., isolated from a coastal thermal spring.</title>
        <authorList>
            <person name="Kampfer P."/>
        </authorList>
    </citation>
    <scope>NUCLEOTIDE SEQUENCE [LARGE SCALE GENOMIC DNA]</scope>
    <source>
        <strain evidence="3 4">DSM 23284</strain>
    </source>
</reference>